<name>X1EIR3_9ZZZZ</name>
<dbReference type="InterPro" id="IPR013747">
    <property type="entry name" value="ACP_syn_III_C"/>
</dbReference>
<dbReference type="GO" id="GO:0016746">
    <property type="term" value="F:acyltransferase activity"/>
    <property type="evidence" value="ECO:0007669"/>
    <property type="project" value="InterPro"/>
</dbReference>
<keyword evidence="1" id="KW-0808">Transferase</keyword>
<dbReference type="AlphaFoldDB" id="X1EIR3"/>
<proteinExistence type="predicted"/>
<evidence type="ECO:0000259" key="2">
    <source>
        <dbReference type="Pfam" id="PF08541"/>
    </source>
</evidence>
<sequence length="38" mass="4023">VMIALDEAAKEGKIKNGDIVVLTSFGAGLTYGTIVLKW</sequence>
<dbReference type="Pfam" id="PF08541">
    <property type="entry name" value="ACP_syn_III_C"/>
    <property type="match status" value="1"/>
</dbReference>
<organism evidence="3">
    <name type="scientific">marine sediment metagenome</name>
    <dbReference type="NCBI Taxonomy" id="412755"/>
    <lineage>
        <taxon>unclassified sequences</taxon>
        <taxon>metagenomes</taxon>
        <taxon>ecological metagenomes</taxon>
    </lineage>
</organism>
<gene>
    <name evidence="3" type="ORF">S01H4_57611</name>
</gene>
<comment type="caution">
    <text evidence="3">The sequence shown here is derived from an EMBL/GenBank/DDBJ whole genome shotgun (WGS) entry which is preliminary data.</text>
</comment>
<dbReference type="Gene3D" id="3.40.47.10">
    <property type="match status" value="1"/>
</dbReference>
<feature type="non-terminal residue" evidence="3">
    <location>
        <position position="1"/>
    </location>
</feature>
<evidence type="ECO:0000313" key="3">
    <source>
        <dbReference type="EMBL" id="GAH08533.1"/>
    </source>
</evidence>
<reference evidence="3" key="1">
    <citation type="journal article" date="2014" name="Front. Microbiol.">
        <title>High frequency of phylogenetically diverse reductive dehalogenase-homologous genes in deep subseafloor sedimentary metagenomes.</title>
        <authorList>
            <person name="Kawai M."/>
            <person name="Futagami T."/>
            <person name="Toyoda A."/>
            <person name="Takaki Y."/>
            <person name="Nishi S."/>
            <person name="Hori S."/>
            <person name="Arai W."/>
            <person name="Tsubouchi T."/>
            <person name="Morono Y."/>
            <person name="Uchiyama I."/>
            <person name="Ito T."/>
            <person name="Fujiyama A."/>
            <person name="Inagaki F."/>
            <person name="Takami H."/>
        </authorList>
    </citation>
    <scope>NUCLEOTIDE SEQUENCE</scope>
    <source>
        <strain evidence="3">Expedition CK06-06</strain>
    </source>
</reference>
<accession>X1EIR3</accession>
<dbReference type="SUPFAM" id="SSF53901">
    <property type="entry name" value="Thiolase-like"/>
    <property type="match status" value="1"/>
</dbReference>
<protein>
    <recommendedName>
        <fullName evidence="2">Beta-ketoacyl-[acyl-carrier-protein] synthase III C-terminal domain-containing protein</fullName>
    </recommendedName>
</protein>
<evidence type="ECO:0000256" key="1">
    <source>
        <dbReference type="ARBA" id="ARBA00022679"/>
    </source>
</evidence>
<dbReference type="EMBL" id="BART01033548">
    <property type="protein sequence ID" value="GAH08533.1"/>
    <property type="molecule type" value="Genomic_DNA"/>
</dbReference>
<dbReference type="InterPro" id="IPR016039">
    <property type="entry name" value="Thiolase-like"/>
</dbReference>
<feature type="domain" description="Beta-ketoacyl-[acyl-carrier-protein] synthase III C-terminal" evidence="2">
    <location>
        <begin position="2"/>
        <end position="38"/>
    </location>
</feature>